<accession>A0A7D4HS09</accession>
<protein>
    <submittedName>
        <fullName evidence="6">LysR family transcriptional regulator</fullName>
    </submittedName>
</protein>
<dbReference type="PANTHER" id="PTHR30346:SF17">
    <property type="entry name" value="LYSR FAMILY TRANSCRIPTIONAL REGULATOR"/>
    <property type="match status" value="1"/>
</dbReference>
<reference evidence="6 7" key="1">
    <citation type="submission" date="2020-05" db="EMBL/GenBank/DDBJ databases">
        <title>FDA dAtabase for Regulatory Grade micrObial Sequences (FDA-ARGOS): Supporting development and validation of Infectious Disease Dx tests.</title>
        <authorList>
            <person name="Sproer C."/>
            <person name="Gronow S."/>
            <person name="Severitt S."/>
            <person name="Schroder I."/>
            <person name="Tallon L."/>
            <person name="Sadzewicz L."/>
            <person name="Zhao X."/>
            <person name="Vavikolanu K."/>
            <person name="Mehta A."/>
            <person name="Aluvathingal J."/>
            <person name="Nadendla S."/>
            <person name="Myers T."/>
            <person name="Yan Y."/>
            <person name="Sichtig H."/>
        </authorList>
    </citation>
    <scope>NUCLEOTIDE SEQUENCE [LARGE SCALE GENOMIC DNA]</scope>
    <source>
        <strain evidence="6 7">FDAARGOS_790</strain>
    </source>
</reference>
<dbReference type="Proteomes" id="UP000500970">
    <property type="component" value="Chromosome"/>
</dbReference>
<dbReference type="SUPFAM" id="SSF46785">
    <property type="entry name" value="Winged helix' DNA-binding domain"/>
    <property type="match status" value="1"/>
</dbReference>
<dbReference type="InterPro" id="IPR000847">
    <property type="entry name" value="LysR_HTH_N"/>
</dbReference>
<evidence type="ECO:0000256" key="4">
    <source>
        <dbReference type="ARBA" id="ARBA00023163"/>
    </source>
</evidence>
<dbReference type="InterPro" id="IPR036390">
    <property type="entry name" value="WH_DNA-bd_sf"/>
</dbReference>
<dbReference type="InterPro" id="IPR005119">
    <property type="entry name" value="LysR_subst-bd"/>
</dbReference>
<keyword evidence="3" id="KW-0238">DNA-binding</keyword>
<evidence type="ECO:0000256" key="2">
    <source>
        <dbReference type="ARBA" id="ARBA00023015"/>
    </source>
</evidence>
<dbReference type="SUPFAM" id="SSF53850">
    <property type="entry name" value="Periplasmic binding protein-like II"/>
    <property type="match status" value="1"/>
</dbReference>
<dbReference type="GO" id="GO:0003700">
    <property type="term" value="F:DNA-binding transcription factor activity"/>
    <property type="evidence" value="ECO:0007669"/>
    <property type="project" value="InterPro"/>
</dbReference>
<dbReference type="KEGG" id="apes:FOC84_15615"/>
<evidence type="ECO:0000256" key="1">
    <source>
        <dbReference type="ARBA" id="ARBA00009437"/>
    </source>
</evidence>
<dbReference type="RefSeq" id="WP_173145207.1">
    <property type="nucleotide sequence ID" value="NZ_CP053985.1"/>
</dbReference>
<evidence type="ECO:0000313" key="7">
    <source>
        <dbReference type="Proteomes" id="UP000500970"/>
    </source>
</evidence>
<name>A0A7D4HS09_9BURK</name>
<proteinExistence type="inferred from homology"/>
<dbReference type="Pfam" id="PF03466">
    <property type="entry name" value="LysR_substrate"/>
    <property type="match status" value="1"/>
</dbReference>
<organism evidence="6 7">
    <name type="scientific">Achromobacter pestifer</name>
    <dbReference type="NCBI Taxonomy" id="1353889"/>
    <lineage>
        <taxon>Bacteria</taxon>
        <taxon>Pseudomonadati</taxon>
        <taxon>Pseudomonadota</taxon>
        <taxon>Betaproteobacteria</taxon>
        <taxon>Burkholderiales</taxon>
        <taxon>Alcaligenaceae</taxon>
        <taxon>Achromobacter</taxon>
    </lineage>
</organism>
<sequence>MDLRQLRYFAAIAEEQSFTKAAQKLHISQPPLSQQLSNLEDDLGVRLFIRTSRSVQLSEAGSVLLPHVHAVLDRLDEARLQVQRMAQGLEGCVTLGLTGSHFLGTLPRFIREFRQERPRVDVALKEMPPADQLTGLQDRRLDLCLSRGVPADPAFSAELLWHDSSVVVLPPGHPLSQRKRLRLHELKNEDFVFFRLGSSIFADSVYQACLFSRFEPKIVQQVVEVPAVVNLVAAGLGVSIVPESIARLRADAVAICELSHEKDMPRISSSVYLMRRSDEDRQVVLGFAAALSLWAKDSMPAPLSLARLPRYRKTPSP</sequence>
<dbReference type="Gene3D" id="3.40.190.10">
    <property type="entry name" value="Periplasmic binding protein-like II"/>
    <property type="match status" value="2"/>
</dbReference>
<dbReference type="Pfam" id="PF00126">
    <property type="entry name" value="HTH_1"/>
    <property type="match status" value="1"/>
</dbReference>
<dbReference type="EMBL" id="CP053985">
    <property type="protein sequence ID" value="QKH36299.1"/>
    <property type="molecule type" value="Genomic_DNA"/>
</dbReference>
<keyword evidence="7" id="KW-1185">Reference proteome</keyword>
<evidence type="ECO:0000313" key="6">
    <source>
        <dbReference type="EMBL" id="QKH36299.1"/>
    </source>
</evidence>
<keyword evidence="2" id="KW-0805">Transcription regulation</keyword>
<dbReference type="PROSITE" id="PS50931">
    <property type="entry name" value="HTH_LYSR"/>
    <property type="match status" value="1"/>
</dbReference>
<dbReference type="InterPro" id="IPR036388">
    <property type="entry name" value="WH-like_DNA-bd_sf"/>
</dbReference>
<dbReference type="PRINTS" id="PR00039">
    <property type="entry name" value="HTHLYSR"/>
</dbReference>
<gene>
    <name evidence="6" type="ORF">FOC84_15615</name>
</gene>
<evidence type="ECO:0000256" key="3">
    <source>
        <dbReference type="ARBA" id="ARBA00023125"/>
    </source>
</evidence>
<dbReference type="FunFam" id="1.10.10.10:FF:000001">
    <property type="entry name" value="LysR family transcriptional regulator"/>
    <property type="match status" value="1"/>
</dbReference>
<evidence type="ECO:0000259" key="5">
    <source>
        <dbReference type="PROSITE" id="PS50931"/>
    </source>
</evidence>
<keyword evidence="4" id="KW-0804">Transcription</keyword>
<dbReference type="GO" id="GO:0003677">
    <property type="term" value="F:DNA binding"/>
    <property type="evidence" value="ECO:0007669"/>
    <property type="project" value="UniProtKB-KW"/>
</dbReference>
<dbReference type="GO" id="GO:0032993">
    <property type="term" value="C:protein-DNA complex"/>
    <property type="evidence" value="ECO:0007669"/>
    <property type="project" value="TreeGrafter"/>
</dbReference>
<dbReference type="AlphaFoldDB" id="A0A7D4HS09"/>
<feature type="domain" description="HTH lysR-type" evidence="5">
    <location>
        <begin position="1"/>
        <end position="58"/>
    </location>
</feature>
<dbReference type="PANTHER" id="PTHR30346">
    <property type="entry name" value="TRANSCRIPTIONAL DUAL REGULATOR HCAR-RELATED"/>
    <property type="match status" value="1"/>
</dbReference>
<comment type="similarity">
    <text evidence="1">Belongs to the LysR transcriptional regulatory family.</text>
</comment>
<dbReference type="Gene3D" id="1.10.10.10">
    <property type="entry name" value="Winged helix-like DNA-binding domain superfamily/Winged helix DNA-binding domain"/>
    <property type="match status" value="1"/>
</dbReference>